<protein>
    <recommendedName>
        <fullName evidence="3">Ribosome maturation factor RimP</fullName>
    </recommendedName>
</protein>
<feature type="domain" description="Ribosome maturation factor RimP C-terminal" evidence="5">
    <location>
        <begin position="86"/>
        <end position="119"/>
    </location>
</feature>
<dbReference type="SUPFAM" id="SSF74942">
    <property type="entry name" value="YhbC-like, C-terminal domain"/>
    <property type="match status" value="1"/>
</dbReference>
<sequence length="199" mass="21821">MSWQATVERTVTGMGYEVVDVERSMGGLLRVTIDRLPGRTYETGPHDVVTVDDCELVTRQLQLVLEVEAVDYERLEVSSPGLDRPLKTPADYERFAGNEVEVTLRQPFQNRKKWRGVLQPRADGGWCLVLPTQALSKTAAKAAAKAAAAGPAAAAAPAEQAFEFALDEVREARLVPVIDFKGRRRTGETVPQENDGGQD</sequence>
<evidence type="ECO:0000313" key="6">
    <source>
        <dbReference type="EMBL" id="NRF69843.1"/>
    </source>
</evidence>
<feature type="domain" description="Ribosome maturation factor RimP N-terminal" evidence="4">
    <location>
        <begin position="7"/>
        <end position="83"/>
    </location>
</feature>
<dbReference type="InterPro" id="IPR003728">
    <property type="entry name" value="Ribosome_maturation_RimP"/>
</dbReference>
<dbReference type="InterPro" id="IPR036847">
    <property type="entry name" value="RimP_C_sf"/>
</dbReference>
<evidence type="ECO:0000313" key="7">
    <source>
        <dbReference type="Proteomes" id="UP000737171"/>
    </source>
</evidence>
<evidence type="ECO:0000259" key="5">
    <source>
        <dbReference type="Pfam" id="PF17384"/>
    </source>
</evidence>
<dbReference type="PANTHER" id="PTHR33867:SF1">
    <property type="entry name" value="RIBOSOME MATURATION FACTOR RIMP"/>
    <property type="match status" value="1"/>
</dbReference>
<dbReference type="Gene3D" id="3.30.300.70">
    <property type="entry name" value="RimP-like superfamily, N-terminal"/>
    <property type="match status" value="1"/>
</dbReference>
<dbReference type="CDD" id="cd01734">
    <property type="entry name" value="YlxS_C"/>
    <property type="match status" value="1"/>
</dbReference>
<dbReference type="RefSeq" id="WP_173127571.1">
    <property type="nucleotide sequence ID" value="NZ_JABRWJ010000007.1"/>
</dbReference>
<gene>
    <name evidence="3 6" type="primary">rimP</name>
    <name evidence="6" type="ORF">HLB44_22815</name>
</gene>
<dbReference type="InterPro" id="IPR028998">
    <property type="entry name" value="RimP_C"/>
</dbReference>
<dbReference type="Proteomes" id="UP000737171">
    <property type="component" value="Unassembled WGS sequence"/>
</dbReference>
<name>A0ABX2EMI6_9BURK</name>
<dbReference type="HAMAP" id="MF_01077">
    <property type="entry name" value="RimP"/>
    <property type="match status" value="1"/>
</dbReference>
<comment type="subcellular location">
    <subcellularLocation>
        <location evidence="3">Cytoplasm</location>
    </subcellularLocation>
</comment>
<accession>A0ABX2EMI6</accession>
<dbReference type="InterPro" id="IPR028989">
    <property type="entry name" value="RimP_N"/>
</dbReference>
<dbReference type="SUPFAM" id="SSF75420">
    <property type="entry name" value="YhbC-like, N-terminal domain"/>
    <property type="match status" value="1"/>
</dbReference>
<dbReference type="NCBIfam" id="NF000929">
    <property type="entry name" value="PRK00092.2-1"/>
    <property type="match status" value="1"/>
</dbReference>
<dbReference type="Pfam" id="PF17384">
    <property type="entry name" value="DUF150_C"/>
    <property type="match status" value="1"/>
</dbReference>
<dbReference type="Gene3D" id="2.30.30.180">
    <property type="entry name" value="Ribosome maturation factor RimP, C-terminal domain"/>
    <property type="match status" value="1"/>
</dbReference>
<evidence type="ECO:0000256" key="3">
    <source>
        <dbReference type="HAMAP-Rule" id="MF_01077"/>
    </source>
</evidence>
<dbReference type="Pfam" id="PF02576">
    <property type="entry name" value="RimP_N"/>
    <property type="match status" value="1"/>
</dbReference>
<dbReference type="InterPro" id="IPR035956">
    <property type="entry name" value="RimP_N_sf"/>
</dbReference>
<evidence type="ECO:0000259" key="4">
    <source>
        <dbReference type="Pfam" id="PF02576"/>
    </source>
</evidence>
<comment type="function">
    <text evidence="3">Required for maturation of 30S ribosomal subunits.</text>
</comment>
<evidence type="ECO:0000256" key="2">
    <source>
        <dbReference type="ARBA" id="ARBA00022517"/>
    </source>
</evidence>
<evidence type="ECO:0000256" key="1">
    <source>
        <dbReference type="ARBA" id="ARBA00022490"/>
    </source>
</evidence>
<proteinExistence type="inferred from homology"/>
<keyword evidence="1 3" id="KW-0963">Cytoplasm</keyword>
<dbReference type="PANTHER" id="PTHR33867">
    <property type="entry name" value="RIBOSOME MATURATION FACTOR RIMP"/>
    <property type="match status" value="1"/>
</dbReference>
<organism evidence="6 7">
    <name type="scientific">Pseudaquabacterium terrae</name>
    <dbReference type="NCBI Taxonomy" id="2732868"/>
    <lineage>
        <taxon>Bacteria</taxon>
        <taxon>Pseudomonadati</taxon>
        <taxon>Pseudomonadota</taxon>
        <taxon>Betaproteobacteria</taxon>
        <taxon>Burkholderiales</taxon>
        <taxon>Sphaerotilaceae</taxon>
        <taxon>Pseudaquabacterium</taxon>
    </lineage>
</organism>
<keyword evidence="7" id="KW-1185">Reference proteome</keyword>
<keyword evidence="2 3" id="KW-0690">Ribosome biogenesis</keyword>
<reference evidence="6 7" key="1">
    <citation type="submission" date="2020-05" db="EMBL/GenBank/DDBJ databases">
        <title>Aquincola sp. isolate from soil.</title>
        <authorList>
            <person name="Han J."/>
            <person name="Kim D.-U."/>
        </authorList>
    </citation>
    <scope>NUCLEOTIDE SEQUENCE [LARGE SCALE GENOMIC DNA]</scope>
    <source>
        <strain evidence="6 7">S2</strain>
    </source>
</reference>
<comment type="caution">
    <text evidence="6">The sequence shown here is derived from an EMBL/GenBank/DDBJ whole genome shotgun (WGS) entry which is preliminary data.</text>
</comment>
<comment type="similarity">
    <text evidence="3">Belongs to the RimP family.</text>
</comment>
<dbReference type="EMBL" id="JABRWJ010000007">
    <property type="protein sequence ID" value="NRF69843.1"/>
    <property type="molecule type" value="Genomic_DNA"/>
</dbReference>